<dbReference type="GeneID" id="25246552"/>
<reference evidence="2" key="1">
    <citation type="journal article" date="2015" name="J. Biotechnol.">
        <title>Complete genome sequence of Haloferax gibbonsii strain ARA6, a potential producer of polyhydroxyalkanoates and halocins isolated from Araruama, Rio de Janeiro, Brasil.</title>
        <authorList>
            <person name="Pinto L.H."/>
            <person name="D'Alincourt Carvalho-Assef A.P."/>
            <person name="Vieira R.P."/>
            <person name="Clementino M.M."/>
            <person name="Albano R.M."/>
        </authorList>
    </citation>
    <scope>NUCLEOTIDE SEQUENCE [LARGE SCALE GENOMIC DNA]</scope>
    <source>
        <strain evidence="2">ARA6</strain>
    </source>
</reference>
<name>A0A0K1IV39_HALGI</name>
<dbReference type="KEGG" id="hgi:ABY42_11320"/>
<accession>A0A0K1IV39</accession>
<gene>
    <name evidence="1" type="ORF">ABY42_11320</name>
</gene>
<dbReference type="EMBL" id="CP011947">
    <property type="protein sequence ID" value="AKU08289.1"/>
    <property type="molecule type" value="Genomic_DNA"/>
</dbReference>
<dbReference type="PATRIC" id="fig|35746.4.peg.2446"/>
<evidence type="ECO:0000313" key="2">
    <source>
        <dbReference type="Proteomes" id="UP000066124"/>
    </source>
</evidence>
<evidence type="ECO:0000313" key="1">
    <source>
        <dbReference type="EMBL" id="AKU08289.1"/>
    </source>
</evidence>
<protein>
    <submittedName>
        <fullName evidence="1">Uncharacterized protein</fullName>
    </submittedName>
</protein>
<dbReference type="RefSeq" id="WP_050459530.1">
    <property type="nucleotide sequence ID" value="NZ_CP011947.1"/>
</dbReference>
<dbReference type="AlphaFoldDB" id="A0A0K1IV39"/>
<dbReference type="Proteomes" id="UP000066124">
    <property type="component" value="Chromosome"/>
</dbReference>
<organism evidence="1 2">
    <name type="scientific">Haloferax gibbonsii</name>
    <dbReference type="NCBI Taxonomy" id="35746"/>
    <lineage>
        <taxon>Archaea</taxon>
        <taxon>Methanobacteriati</taxon>
        <taxon>Methanobacteriota</taxon>
        <taxon>Stenosarchaea group</taxon>
        <taxon>Halobacteria</taxon>
        <taxon>Halobacteriales</taxon>
        <taxon>Haloferacaceae</taxon>
        <taxon>Haloferax</taxon>
    </lineage>
</organism>
<proteinExistence type="predicted"/>
<sequence length="342" mass="38822">MAATKLIPYKVQIHPNGKASEDDLWDLTDLQQYDTTVQSQLGTSSEAPAVSDVETFTDLFRAFCQYYETNLADLGEEVERLSNVTLALSTDWESSEQVVEGNLYLGNYGVVRNLVDRQSGERRERGRDIDDAEEKPLYFMTYTPSGNAKEAYLLLERSRRYGAKEPFHITLRRWIRENYSDEVNVKIDPVRTEDIFPKMREADRTVRLRLEKDGSPDQLHSDFDTVFDQEEMKQAIEFRPEGGDDMNLVVDELEAWYNQSETAFEMIDGVSYNNVKVTIAKNNSDETISLTKGEAELRKNIDLSDIAEEGDIPVLSEISSRAHGFLTTVTGGRTGTSSLFSS</sequence>